<dbReference type="Pfam" id="PF00149">
    <property type="entry name" value="Metallophos"/>
    <property type="match status" value="1"/>
</dbReference>
<feature type="domain" description="Calcineurin-like phosphoesterase" evidence="4">
    <location>
        <begin position="80"/>
        <end position="273"/>
    </location>
</feature>
<dbReference type="InterPro" id="IPR029052">
    <property type="entry name" value="Metallo-depent_PP-like"/>
</dbReference>
<dbReference type="PANTHER" id="PTHR10161:SF57">
    <property type="entry name" value="PROTEIN WITH METALLOPHOSPHATASE DOMAIN"/>
    <property type="match status" value="1"/>
</dbReference>
<dbReference type="AlphaFoldDB" id="A0A176W7B7"/>
<reference evidence="5" key="2">
    <citation type="journal article" date="2019" name="Curr. Biol.">
        <title>Chromatin organization in early land plants reveals an ancestral association between H3K27me3, transposons, and constitutive heterochromatin.</title>
        <authorList>
            <person name="Montgomery S.A."/>
            <person name="Tanizawa Y."/>
            <person name="Galik B."/>
            <person name="Wang N."/>
            <person name="Ito T."/>
            <person name="Mochizuki T."/>
            <person name="Akimcheva S."/>
            <person name="Bowman J."/>
            <person name="Cognat V."/>
            <person name="Drouard L."/>
            <person name="Ekker H."/>
            <person name="Houng S."/>
            <person name="Kohchi T."/>
            <person name="Lin S."/>
            <person name="Liu L.D."/>
            <person name="Nakamura Y."/>
            <person name="Valeeva L.R."/>
            <person name="Shakirov E.V."/>
            <person name="Shippen D.E."/>
            <person name="Wei W."/>
            <person name="Yagura M."/>
            <person name="Yamaoka S."/>
            <person name="Yamato K.T."/>
            <person name="Liu C."/>
            <person name="Berger F."/>
        </authorList>
    </citation>
    <scope>NUCLEOTIDE SEQUENCE [LARGE SCALE GENOMIC DNA]</scope>
    <source>
        <strain evidence="5">Tak-1</strain>
    </source>
</reference>
<dbReference type="Proteomes" id="UP000077202">
    <property type="component" value="Unassembled WGS sequence"/>
</dbReference>
<keyword evidence="3" id="KW-0472">Membrane</keyword>
<dbReference type="InterPro" id="IPR004843">
    <property type="entry name" value="Calcineurin-like_PHP"/>
</dbReference>
<dbReference type="PANTHER" id="PTHR10161">
    <property type="entry name" value="TARTRATE-RESISTANT ACID PHOSPHATASE TYPE 5"/>
    <property type="match status" value="1"/>
</dbReference>
<gene>
    <name evidence="6" type="ORF">AXG93_2960s1470</name>
    <name evidence="5" type="ORF">Mp_1g01400</name>
</gene>
<sequence>MGPVARLRRLQRQLTLKVQFQQHRTHACLLLPLFVIIILCFLWPMASTAPAYKPLYFLSLGDYGTGSLEQRAVGNQMADAAERHDAQFVVTVGDNFYPRGIKGLDDPQIKNNFEDIYADKSLQIPWYVALGDHDHRGSVAALIAYSNVSNRWQLPGPYYVKTIPLTGIHTLDLIITDSIGLEGVLVNESETRRFEKDYNMTVAGAEAGQRQLEWLTEVLANSKADWRIVVGHRPLQSVADRSRFPVEDRLHDLLSPLFVKYGVHVYMHGHDHVGQHLVDKGVVYVGNGVGGFGTHPAHTTNNTVWFRNDYMGFIVHKVTPSQMEFKYKNHKGVTVHKIILKQDYSEM</sequence>
<dbReference type="Gene3D" id="3.60.21.10">
    <property type="match status" value="1"/>
</dbReference>
<evidence type="ECO:0000313" key="5">
    <source>
        <dbReference type="EMBL" id="BBM96895.1"/>
    </source>
</evidence>
<dbReference type="EMBL" id="LVLJ01001566">
    <property type="protein sequence ID" value="OAE28968.1"/>
    <property type="molecule type" value="Genomic_DNA"/>
</dbReference>
<evidence type="ECO:0000256" key="2">
    <source>
        <dbReference type="ARBA" id="ARBA00022801"/>
    </source>
</evidence>
<keyword evidence="2" id="KW-0378">Hydrolase</keyword>
<reference evidence="8" key="3">
    <citation type="journal article" date="2020" name="Curr. Biol.">
        <title>Chromatin organization in early land plants reveals an ancestral association between H3K27me3, transposons, and constitutive heterochromatin.</title>
        <authorList>
            <person name="Montgomery S.A."/>
            <person name="Tanizawa Y."/>
            <person name="Galik B."/>
            <person name="Wang N."/>
            <person name="Ito T."/>
            <person name="Mochizuki T."/>
            <person name="Akimcheva S."/>
            <person name="Bowman J.L."/>
            <person name="Cognat V."/>
            <person name="Marechal-Drouard L."/>
            <person name="Ekker H."/>
            <person name="Hong S.F."/>
            <person name="Kohchi T."/>
            <person name="Lin S.S."/>
            <person name="Liu L.D."/>
            <person name="Nakamura Y."/>
            <person name="Valeeva L.R."/>
            <person name="Shakirov E.V."/>
            <person name="Shippen D.E."/>
            <person name="Wei W.L."/>
            <person name="Yagura M."/>
            <person name="Yamaoka S."/>
            <person name="Yamato K.T."/>
            <person name="Liu C."/>
            <person name="Berger F."/>
        </authorList>
    </citation>
    <scope>NUCLEOTIDE SEQUENCE [LARGE SCALE GENOMIC DNA]</scope>
    <source>
        <strain evidence="8">Tak-1</strain>
    </source>
</reference>
<evidence type="ECO:0000256" key="1">
    <source>
        <dbReference type="ARBA" id="ARBA00022729"/>
    </source>
</evidence>
<protein>
    <recommendedName>
        <fullName evidence="4">Calcineurin-like phosphoesterase domain-containing protein</fullName>
    </recommendedName>
</protein>
<evidence type="ECO:0000313" key="8">
    <source>
        <dbReference type="Proteomes" id="UP001162541"/>
    </source>
</evidence>
<dbReference type="EMBL" id="AP019866">
    <property type="protein sequence ID" value="BBM96895.1"/>
    <property type="molecule type" value="Genomic_DNA"/>
</dbReference>
<dbReference type="SUPFAM" id="SSF56300">
    <property type="entry name" value="Metallo-dependent phosphatases"/>
    <property type="match status" value="1"/>
</dbReference>
<organism evidence="6 7">
    <name type="scientific">Marchantia polymorpha subsp. ruderalis</name>
    <dbReference type="NCBI Taxonomy" id="1480154"/>
    <lineage>
        <taxon>Eukaryota</taxon>
        <taxon>Viridiplantae</taxon>
        <taxon>Streptophyta</taxon>
        <taxon>Embryophyta</taxon>
        <taxon>Marchantiophyta</taxon>
        <taxon>Marchantiopsida</taxon>
        <taxon>Marchantiidae</taxon>
        <taxon>Marchantiales</taxon>
        <taxon>Marchantiaceae</taxon>
        <taxon>Marchantia</taxon>
    </lineage>
</organism>
<accession>A0A176W7B7</accession>
<dbReference type="Proteomes" id="UP001162541">
    <property type="component" value="Chromosome 1"/>
</dbReference>
<dbReference type="InterPro" id="IPR051558">
    <property type="entry name" value="Metallophosphoesterase_PAP"/>
</dbReference>
<keyword evidence="3" id="KW-0812">Transmembrane</keyword>
<keyword evidence="3" id="KW-1133">Transmembrane helix</keyword>
<evidence type="ECO:0000256" key="3">
    <source>
        <dbReference type="SAM" id="Phobius"/>
    </source>
</evidence>
<dbReference type="GO" id="GO:0016787">
    <property type="term" value="F:hydrolase activity"/>
    <property type="evidence" value="ECO:0007669"/>
    <property type="project" value="UniProtKB-KW"/>
</dbReference>
<evidence type="ECO:0000259" key="4">
    <source>
        <dbReference type="Pfam" id="PF00149"/>
    </source>
</evidence>
<keyword evidence="1" id="KW-0732">Signal</keyword>
<evidence type="ECO:0000313" key="7">
    <source>
        <dbReference type="Proteomes" id="UP000077202"/>
    </source>
</evidence>
<evidence type="ECO:0000313" key="6">
    <source>
        <dbReference type="EMBL" id="OAE28968.1"/>
    </source>
</evidence>
<keyword evidence="7" id="KW-1185">Reference proteome</keyword>
<reference evidence="6 7" key="1">
    <citation type="submission" date="2016-03" db="EMBL/GenBank/DDBJ databases">
        <title>Mechanisms controlling the formation of the plant cell surface in tip-growing cells are functionally conserved among land plants.</title>
        <authorList>
            <person name="Honkanen S."/>
            <person name="Jones V.A."/>
            <person name="Morieri G."/>
            <person name="Champion C."/>
            <person name="Hetherington A.J."/>
            <person name="Kelly S."/>
            <person name="Saint-Marcoux D."/>
            <person name="Proust H."/>
            <person name="Prescott H."/>
            <person name="Dolan L."/>
        </authorList>
    </citation>
    <scope>NUCLEOTIDE SEQUENCE [LARGE SCALE GENOMIC DNA]</scope>
    <source>
        <strain evidence="7">cv. Tak-1 and cv. Tak-2</strain>
        <tissue evidence="6">Whole gametophyte</tissue>
    </source>
</reference>
<proteinExistence type="predicted"/>
<name>A0A176W7B7_MARPO</name>
<feature type="transmembrane region" description="Helical" evidence="3">
    <location>
        <begin position="27"/>
        <end position="46"/>
    </location>
</feature>